<protein>
    <submittedName>
        <fullName evidence="2">Uncharacterized protein</fullName>
    </submittedName>
</protein>
<evidence type="ECO:0000313" key="1">
    <source>
        <dbReference type="Proteomes" id="UP000887572"/>
    </source>
</evidence>
<accession>A0A914I7Y6</accession>
<name>A0A914I7Y6_GLORO</name>
<dbReference type="WBParaSite" id="Gr19_v10_g8122.t1">
    <property type="protein sequence ID" value="Gr19_v10_g8122.t1"/>
    <property type="gene ID" value="Gr19_v10_g8122"/>
</dbReference>
<dbReference type="Proteomes" id="UP000887572">
    <property type="component" value="Unplaced"/>
</dbReference>
<evidence type="ECO:0000313" key="2">
    <source>
        <dbReference type="WBParaSite" id="Gr19_v10_g8122.t1"/>
    </source>
</evidence>
<sequence>MDDLTGDDGRRPTTNGLNSLHFSNCPSTAVLLPPILGMPLGRKNECQLFCFGNNVSSGKSVTAKDLRSMDFGMEQIEVKSAIDCTTDSPYCFND</sequence>
<proteinExistence type="predicted"/>
<reference evidence="2" key="1">
    <citation type="submission" date="2022-11" db="UniProtKB">
        <authorList>
            <consortium name="WormBaseParasite"/>
        </authorList>
    </citation>
    <scope>IDENTIFICATION</scope>
</reference>
<dbReference type="AlphaFoldDB" id="A0A914I7Y6"/>
<organism evidence="1 2">
    <name type="scientific">Globodera rostochiensis</name>
    <name type="common">Golden nematode worm</name>
    <name type="synonym">Heterodera rostochiensis</name>
    <dbReference type="NCBI Taxonomy" id="31243"/>
    <lineage>
        <taxon>Eukaryota</taxon>
        <taxon>Metazoa</taxon>
        <taxon>Ecdysozoa</taxon>
        <taxon>Nematoda</taxon>
        <taxon>Chromadorea</taxon>
        <taxon>Rhabditida</taxon>
        <taxon>Tylenchina</taxon>
        <taxon>Tylenchomorpha</taxon>
        <taxon>Tylenchoidea</taxon>
        <taxon>Heteroderidae</taxon>
        <taxon>Heteroderinae</taxon>
        <taxon>Globodera</taxon>
    </lineage>
</organism>
<keyword evidence="1" id="KW-1185">Reference proteome</keyword>